<accession>X1DD51</accession>
<feature type="non-terminal residue" evidence="2">
    <location>
        <position position="1"/>
    </location>
</feature>
<comment type="caution">
    <text evidence="2">The sequence shown here is derived from an EMBL/GenBank/DDBJ whole genome shotgun (WGS) entry which is preliminary data.</text>
</comment>
<dbReference type="EMBL" id="BART01037251">
    <property type="protein sequence ID" value="GAH06250.1"/>
    <property type="molecule type" value="Genomic_DNA"/>
</dbReference>
<dbReference type="PANTHER" id="PTHR48090">
    <property type="entry name" value="UNDECAPRENYL-PHOSPHATE 4-DEOXY-4-FORMAMIDO-L-ARABINOSE TRANSFERASE-RELATED"/>
    <property type="match status" value="1"/>
</dbReference>
<dbReference type="Gene3D" id="3.90.550.10">
    <property type="entry name" value="Spore Coat Polysaccharide Biosynthesis Protein SpsA, Chain A"/>
    <property type="match status" value="1"/>
</dbReference>
<dbReference type="InterPro" id="IPR050256">
    <property type="entry name" value="Glycosyltransferase_2"/>
</dbReference>
<gene>
    <name evidence="2" type="ORF">S01H4_62419</name>
</gene>
<dbReference type="SUPFAM" id="SSF53448">
    <property type="entry name" value="Nucleotide-diphospho-sugar transferases"/>
    <property type="match status" value="1"/>
</dbReference>
<dbReference type="AlphaFoldDB" id="X1DD51"/>
<name>X1DD51_9ZZZZ</name>
<dbReference type="InterPro" id="IPR029044">
    <property type="entry name" value="Nucleotide-diphossugar_trans"/>
</dbReference>
<evidence type="ECO:0000259" key="1">
    <source>
        <dbReference type="Pfam" id="PF00535"/>
    </source>
</evidence>
<proteinExistence type="predicted"/>
<feature type="domain" description="Glycosyltransferase 2-like" evidence="1">
    <location>
        <begin position="17"/>
        <end position="138"/>
    </location>
</feature>
<protein>
    <recommendedName>
        <fullName evidence="1">Glycosyltransferase 2-like domain-containing protein</fullName>
    </recommendedName>
</protein>
<reference evidence="2" key="1">
    <citation type="journal article" date="2014" name="Front. Microbiol.">
        <title>High frequency of phylogenetically diverse reductive dehalogenase-homologous genes in deep subseafloor sedimentary metagenomes.</title>
        <authorList>
            <person name="Kawai M."/>
            <person name="Futagami T."/>
            <person name="Toyoda A."/>
            <person name="Takaki Y."/>
            <person name="Nishi S."/>
            <person name="Hori S."/>
            <person name="Arai W."/>
            <person name="Tsubouchi T."/>
            <person name="Morono Y."/>
            <person name="Uchiyama I."/>
            <person name="Ito T."/>
            <person name="Fujiyama A."/>
            <person name="Inagaki F."/>
            <person name="Takami H."/>
        </authorList>
    </citation>
    <scope>NUCLEOTIDE SEQUENCE</scope>
    <source>
        <strain evidence="2">Expedition CK06-06</strain>
    </source>
</reference>
<dbReference type="PANTHER" id="PTHR48090:SF7">
    <property type="entry name" value="RFBJ PROTEIN"/>
    <property type="match status" value="1"/>
</dbReference>
<evidence type="ECO:0000313" key="2">
    <source>
        <dbReference type="EMBL" id="GAH06250.1"/>
    </source>
</evidence>
<organism evidence="2">
    <name type="scientific">marine sediment metagenome</name>
    <dbReference type="NCBI Taxonomy" id="412755"/>
    <lineage>
        <taxon>unclassified sequences</taxon>
        <taxon>metagenomes</taxon>
        <taxon>ecological metagenomes</taxon>
    </lineage>
</organism>
<dbReference type="InterPro" id="IPR001173">
    <property type="entry name" value="Glyco_trans_2-like"/>
</dbReference>
<sequence length="148" mass="16601">SPFLISRDLDVLNDAIVFLPTYKEPEGVKLVINELRDVFDPFILVIDRPTGDSTADNAEKLGATVLKQKSKGKGSAIKDAIEYLETVSLNHKYVIMIDADHTYPTHYIPEMVDILESNPTVGMVCGRRPATRELDIYHIGREKNDCII</sequence>
<dbReference type="Pfam" id="PF00535">
    <property type="entry name" value="Glycos_transf_2"/>
    <property type="match status" value="1"/>
</dbReference>